<evidence type="ECO:0000259" key="5">
    <source>
        <dbReference type="Pfam" id="PF23559"/>
    </source>
</evidence>
<keyword evidence="2" id="KW-0677">Repeat</keyword>
<evidence type="ECO:0000313" key="8">
    <source>
        <dbReference type="Proteomes" id="UP001324115"/>
    </source>
</evidence>
<dbReference type="FunFam" id="1.10.10.10:FF:000322">
    <property type="entry name" value="Probable disease resistance protein At1g63360"/>
    <property type="match status" value="1"/>
</dbReference>
<dbReference type="InterPro" id="IPR002182">
    <property type="entry name" value="NB-ARC"/>
</dbReference>
<accession>A0AAN7E8X2</accession>
<keyword evidence="8" id="KW-1185">Reference proteome</keyword>
<dbReference type="SUPFAM" id="SSF52540">
    <property type="entry name" value="P-loop containing nucleoside triphosphate hydrolases"/>
    <property type="match status" value="1"/>
</dbReference>
<feature type="domain" description="NB-ARC" evidence="4">
    <location>
        <begin position="1"/>
        <end position="146"/>
    </location>
</feature>
<evidence type="ECO:0000259" key="6">
    <source>
        <dbReference type="Pfam" id="PF25019"/>
    </source>
</evidence>
<dbReference type="AlphaFoldDB" id="A0AAN7E8X2"/>
<dbReference type="InterPro" id="IPR032675">
    <property type="entry name" value="LRR_dom_sf"/>
</dbReference>
<comment type="caution">
    <text evidence="7">The sequence shown here is derived from an EMBL/GenBank/DDBJ whole genome shotgun (WGS) entry which is preliminary data.</text>
</comment>
<evidence type="ECO:0000256" key="3">
    <source>
        <dbReference type="ARBA" id="ARBA00022821"/>
    </source>
</evidence>
<dbReference type="InterPro" id="IPR056789">
    <property type="entry name" value="LRR_R13L1-DRL21"/>
</dbReference>
<evidence type="ECO:0000256" key="2">
    <source>
        <dbReference type="ARBA" id="ARBA00022737"/>
    </source>
</evidence>
<protein>
    <recommendedName>
        <fullName evidence="9">CC-NBS-LRR protein</fullName>
    </recommendedName>
</protein>
<evidence type="ECO:0000313" key="7">
    <source>
        <dbReference type="EMBL" id="KAK4566177.1"/>
    </source>
</evidence>
<evidence type="ECO:0000259" key="4">
    <source>
        <dbReference type="Pfam" id="PF00931"/>
    </source>
</evidence>
<evidence type="ECO:0000256" key="1">
    <source>
        <dbReference type="ARBA" id="ARBA00022614"/>
    </source>
</evidence>
<dbReference type="GO" id="GO:0043531">
    <property type="term" value="F:ADP binding"/>
    <property type="evidence" value="ECO:0007669"/>
    <property type="project" value="InterPro"/>
</dbReference>
<feature type="domain" description="R13L1/DRL21-like LRR repeat region" evidence="6">
    <location>
        <begin position="475"/>
        <end position="608"/>
    </location>
</feature>
<dbReference type="EMBL" id="JAXUIC010000010">
    <property type="protein sequence ID" value="KAK4566177.1"/>
    <property type="molecule type" value="Genomic_DNA"/>
</dbReference>
<organism evidence="7 8">
    <name type="scientific">Quercus rubra</name>
    <name type="common">Northern red oak</name>
    <name type="synonym">Quercus borealis</name>
    <dbReference type="NCBI Taxonomy" id="3512"/>
    <lineage>
        <taxon>Eukaryota</taxon>
        <taxon>Viridiplantae</taxon>
        <taxon>Streptophyta</taxon>
        <taxon>Embryophyta</taxon>
        <taxon>Tracheophyta</taxon>
        <taxon>Spermatophyta</taxon>
        <taxon>Magnoliopsida</taxon>
        <taxon>eudicotyledons</taxon>
        <taxon>Gunneridae</taxon>
        <taxon>Pentapetalae</taxon>
        <taxon>rosids</taxon>
        <taxon>fabids</taxon>
        <taxon>Fagales</taxon>
        <taxon>Fagaceae</taxon>
        <taxon>Quercus</taxon>
    </lineage>
</organism>
<feature type="domain" description="Disease resistance protein winged helix" evidence="5">
    <location>
        <begin position="232"/>
        <end position="304"/>
    </location>
</feature>
<evidence type="ECO:0008006" key="9">
    <source>
        <dbReference type="Google" id="ProtNLM"/>
    </source>
</evidence>
<dbReference type="Pfam" id="PF00931">
    <property type="entry name" value="NB-ARC"/>
    <property type="match status" value="1"/>
</dbReference>
<dbReference type="Pfam" id="PF23559">
    <property type="entry name" value="WHD_DRP"/>
    <property type="match status" value="1"/>
</dbReference>
<keyword evidence="3" id="KW-0611">Plant defense</keyword>
<gene>
    <name evidence="7" type="ORF">RGQ29_002412</name>
</gene>
<dbReference type="Gene3D" id="3.80.10.10">
    <property type="entry name" value="Ribonuclease Inhibitor"/>
    <property type="match status" value="4"/>
</dbReference>
<dbReference type="InterPro" id="IPR027417">
    <property type="entry name" value="P-loop_NTPase"/>
</dbReference>
<dbReference type="SUPFAM" id="SSF52058">
    <property type="entry name" value="L domain-like"/>
    <property type="match status" value="2"/>
</dbReference>
<dbReference type="PRINTS" id="PR00364">
    <property type="entry name" value="DISEASERSIST"/>
</dbReference>
<dbReference type="PANTHER" id="PTHR36766:SF70">
    <property type="entry name" value="DISEASE RESISTANCE PROTEIN RGA4"/>
    <property type="match status" value="1"/>
</dbReference>
<dbReference type="Gene3D" id="3.40.50.300">
    <property type="entry name" value="P-loop containing nucleotide triphosphate hydrolases"/>
    <property type="match status" value="1"/>
</dbReference>
<dbReference type="Gene3D" id="1.10.8.430">
    <property type="entry name" value="Helical domain of apoptotic protease-activating factors"/>
    <property type="match status" value="1"/>
</dbReference>
<dbReference type="PANTHER" id="PTHR36766">
    <property type="entry name" value="PLANT BROAD-SPECTRUM MILDEW RESISTANCE PROTEIN RPW8"/>
    <property type="match status" value="1"/>
</dbReference>
<dbReference type="InterPro" id="IPR042197">
    <property type="entry name" value="Apaf_helical"/>
</dbReference>
<reference evidence="7 8" key="1">
    <citation type="journal article" date="2023" name="G3 (Bethesda)">
        <title>A haplotype-resolved chromosome-scale genome for Quercus rubra L. provides insights into the genetics of adaptive traits for red oak species.</title>
        <authorList>
            <person name="Kapoor B."/>
            <person name="Jenkins J."/>
            <person name="Schmutz J."/>
            <person name="Zhebentyayeva T."/>
            <person name="Kuelheim C."/>
            <person name="Coggeshall M."/>
            <person name="Heim C."/>
            <person name="Lasky J.R."/>
            <person name="Leites L."/>
            <person name="Islam-Faridi N."/>
            <person name="Romero-Severson J."/>
            <person name="DeLeo V.L."/>
            <person name="Lucas S.M."/>
            <person name="Lazic D."/>
            <person name="Gailing O."/>
            <person name="Carlson J."/>
            <person name="Staton M."/>
        </authorList>
    </citation>
    <scope>NUCLEOTIDE SEQUENCE [LARGE SCALE GENOMIC DNA]</scope>
    <source>
        <strain evidence="7">Pseudo-F2</strain>
    </source>
</reference>
<keyword evidence="1" id="KW-0433">Leucine-rich repeat</keyword>
<dbReference type="Proteomes" id="UP001324115">
    <property type="component" value="Unassembled WGS sequence"/>
</dbReference>
<dbReference type="Pfam" id="PF25019">
    <property type="entry name" value="LRR_R13L1-DRL21"/>
    <property type="match status" value="1"/>
</dbReference>
<sequence>MAGLGKTTLAKLVYNNNALVRGHFDEKIWVCVSDNFDYIRILRGILESLTHNSSTLKNKNEILECLKIQLEGKRYLLILDDVWNEDPVIWDTLMSCLLAINSNLGNCIIVTTRSDNVARIIETLPRHHLNKLQEEECWSIIKNRVSTIPLNPDLEAIGRKIAKKCGGIPLVATVLGGTMSRKKEKSKWLAIENNEVWNSLHDSNEMLPILKISFDLLPSPSLKQCFSYCSCFPKDYDIKKEELIQLWMAEGSLQPSQGSHLVMEDIGNVYFDILLSNSFFQDVKQDELGNVISCKMHDLVHDLALSISKSETLILKEDLGNDINHVRHLFIQFDGKIVPRIPFSKGGVKKLRTFISEDVALGIKLLDFKCLRVLKLYGYTKKELPSSIGQLIHLRLLHLSSTSIEALPKSITKLYNLQTLIIEFCNYLKELPKDLRKLINLRHIYIKRTPKDIGKLTFLQTLPFFTVGQDAGHRIEELGCLNQIRGELHIYCVEHVRDKEEARSANLVEKAKIYKLGYYWSEKSEGDHNNYEEVLEGLQPHRYLKSLTIQYYQGKKFPPWMLTSQNARRGFSLFDNLFEIKLKACNKCEVLPTLGLLSSLRDLEIIEMENLTCIGTEFYGNYNNDDIYNNGSCRNALFPSLKKLSLQSMPNLVEWKDATVPTWTTGMVFPRLEELIIRECSQLTSIPCHFPSLKKLDIRRICNTAFEQISSKLGRINSLCISNISKLASIPEKILQSSTHMEIRNCDDLESISSHEGSQDIYYDLNSLHIYGCEKLSYFPELNIRNELKVERCPNLKSFQSIPKQGFRTLRRLEISECGVEVISSGIQSCPFLRELIIKRCPNLICIPDIQDLYVTQLEISDCPNLVSTPELQYPTNIKIRNCGKLTCLPKGCSFQLKYLEIGPFCEELDAFPSLIDSTPSQHSYESLQILQLYGWAKLNSLPDEIQCFTALTRLDITEFDGMEALPEWLGNLSSLQFLYLCNCNNLMYLPTAQAMGRITKLEIYNCSKLKERCGKGSGAEWSKIAHIPIIWIDDHLEEAI</sequence>
<dbReference type="InterPro" id="IPR036388">
    <property type="entry name" value="WH-like_DNA-bd_sf"/>
</dbReference>
<name>A0AAN7E8X2_QUERU</name>
<dbReference type="Gene3D" id="1.10.10.10">
    <property type="entry name" value="Winged helix-like DNA-binding domain superfamily/Winged helix DNA-binding domain"/>
    <property type="match status" value="1"/>
</dbReference>
<dbReference type="GO" id="GO:0006952">
    <property type="term" value="P:defense response"/>
    <property type="evidence" value="ECO:0007669"/>
    <property type="project" value="UniProtKB-KW"/>
</dbReference>
<dbReference type="InterPro" id="IPR058922">
    <property type="entry name" value="WHD_DRP"/>
</dbReference>
<proteinExistence type="predicted"/>